<protein>
    <submittedName>
        <fullName evidence="5">Integral membrane protein</fullName>
    </submittedName>
</protein>
<keyword evidence="4" id="KW-0472">Membrane</keyword>
<keyword evidence="2" id="KW-0812">Transmembrane</keyword>
<evidence type="ECO:0000256" key="3">
    <source>
        <dbReference type="ARBA" id="ARBA00022989"/>
    </source>
</evidence>
<dbReference type="InterPro" id="IPR000620">
    <property type="entry name" value="EamA_dom"/>
</dbReference>
<dbReference type="Proteomes" id="UP000254920">
    <property type="component" value="Unassembled WGS sequence"/>
</dbReference>
<dbReference type="PANTHER" id="PTHR22911">
    <property type="entry name" value="ACYL-MALONYL CONDENSING ENZYME-RELATED"/>
    <property type="match status" value="1"/>
</dbReference>
<dbReference type="STRING" id="32024.GCA_000788295_01348"/>
<dbReference type="RefSeq" id="WP_089181776.1">
    <property type="nucleotide sequence ID" value="NZ_CP043427.1"/>
</dbReference>
<reference evidence="5 6" key="1">
    <citation type="submission" date="2018-06" db="EMBL/GenBank/DDBJ databases">
        <authorList>
            <consortium name="Pathogen Informatics"/>
            <person name="Doyle S."/>
        </authorList>
    </citation>
    <scope>NUCLEOTIDE SEQUENCE [LARGE SCALE GENOMIC DNA]</scope>
    <source>
        <strain evidence="5 6">NCTC12475</strain>
    </source>
</reference>
<evidence type="ECO:0000256" key="4">
    <source>
        <dbReference type="ARBA" id="ARBA00023136"/>
    </source>
</evidence>
<dbReference type="GO" id="GO:0016020">
    <property type="term" value="C:membrane"/>
    <property type="evidence" value="ECO:0007669"/>
    <property type="project" value="UniProtKB-SubCell"/>
</dbReference>
<name>A0A381DK36_9BACT</name>
<evidence type="ECO:0000313" key="6">
    <source>
        <dbReference type="Proteomes" id="UP000254920"/>
    </source>
</evidence>
<evidence type="ECO:0000313" key="5">
    <source>
        <dbReference type="EMBL" id="SUX10995.1"/>
    </source>
</evidence>
<gene>
    <name evidence="5" type="ORF">NCTC12475_01208</name>
</gene>
<keyword evidence="3" id="KW-1133">Transmembrane helix</keyword>
<dbReference type="EMBL" id="UFVD01000001">
    <property type="protein sequence ID" value="SUX10995.1"/>
    <property type="molecule type" value="Genomic_DNA"/>
</dbReference>
<dbReference type="AlphaFoldDB" id="A0A381DK36"/>
<dbReference type="GeneID" id="93089863"/>
<dbReference type="InterPro" id="IPR037185">
    <property type="entry name" value="EmrE-like"/>
</dbReference>
<evidence type="ECO:0000256" key="1">
    <source>
        <dbReference type="ARBA" id="ARBA00004141"/>
    </source>
</evidence>
<comment type="subcellular location">
    <subcellularLocation>
        <location evidence="1">Membrane</location>
        <topology evidence="1">Multi-pass membrane protein</topology>
    </subcellularLocation>
</comment>
<accession>A0A381DK36</accession>
<keyword evidence="6" id="KW-1185">Reference proteome</keyword>
<sequence>MLRRFLMRNLGAYYMVLASFYFALTGAFAKLLSSSMSSVEVSFFRNIVGLTIIVVTIYKYGAHNKGGKPFILFLRGFLGTISMLAFFHNIAHIGLAEAFTFTKMSPMFLAIFGVILFKERLNLLSWFGIIFGFIGILLIMQPNLGFKMGHAMGLINGLLAAVAYLSVHELRKYYDTKTIVLSFMLSGTLIPIVCMLVAQFIQTPPFFNFMFAKFIMPTPNMWVFIVLMGVGGLLFQTYMTKAYAASRYAGTVAAIGYCDVVFTMIIGFIMGDSLPNLMAFFGIIIVIISGVIVATQK</sequence>
<dbReference type="Pfam" id="PF00892">
    <property type="entry name" value="EamA"/>
    <property type="match status" value="1"/>
</dbReference>
<proteinExistence type="predicted"/>
<dbReference type="PANTHER" id="PTHR22911:SF6">
    <property type="entry name" value="SOLUTE CARRIER FAMILY 35 MEMBER G1"/>
    <property type="match status" value="1"/>
</dbReference>
<dbReference type="OrthoDB" id="5338756at2"/>
<organism evidence="5 6">
    <name type="scientific">Campylobacter sputorum subsp. sputorum</name>
    <dbReference type="NCBI Taxonomy" id="32024"/>
    <lineage>
        <taxon>Bacteria</taxon>
        <taxon>Pseudomonadati</taxon>
        <taxon>Campylobacterota</taxon>
        <taxon>Epsilonproteobacteria</taxon>
        <taxon>Campylobacterales</taxon>
        <taxon>Campylobacteraceae</taxon>
        <taxon>Campylobacter</taxon>
    </lineage>
</organism>
<evidence type="ECO:0000256" key="2">
    <source>
        <dbReference type="ARBA" id="ARBA00022692"/>
    </source>
</evidence>
<dbReference type="SUPFAM" id="SSF103481">
    <property type="entry name" value="Multidrug resistance efflux transporter EmrE"/>
    <property type="match status" value="2"/>
</dbReference>